<feature type="transmembrane region" description="Helical" evidence="1">
    <location>
        <begin position="64"/>
        <end position="86"/>
    </location>
</feature>
<dbReference type="AlphaFoldDB" id="X1D0P1"/>
<accession>X1D0P1</accession>
<gene>
    <name evidence="2" type="ORF">S01H4_58287</name>
</gene>
<reference evidence="2" key="1">
    <citation type="journal article" date="2014" name="Front. Microbiol.">
        <title>High frequency of phylogenetically diverse reductive dehalogenase-homologous genes in deep subseafloor sedimentary metagenomes.</title>
        <authorList>
            <person name="Kawai M."/>
            <person name="Futagami T."/>
            <person name="Toyoda A."/>
            <person name="Takaki Y."/>
            <person name="Nishi S."/>
            <person name="Hori S."/>
            <person name="Arai W."/>
            <person name="Tsubouchi T."/>
            <person name="Morono Y."/>
            <person name="Uchiyama I."/>
            <person name="Ito T."/>
            <person name="Fujiyama A."/>
            <person name="Inagaki F."/>
            <person name="Takami H."/>
        </authorList>
    </citation>
    <scope>NUCLEOTIDE SEQUENCE</scope>
    <source>
        <strain evidence="2">Expedition CK06-06</strain>
    </source>
</reference>
<keyword evidence="1" id="KW-1133">Transmembrane helix</keyword>
<evidence type="ECO:0000256" key="1">
    <source>
        <dbReference type="SAM" id="Phobius"/>
    </source>
</evidence>
<proteinExistence type="predicted"/>
<sequence length="93" mass="10277">MFISNKCKFGVHVDHFYLLFESHDIPSEEIMTFKIALSQYNTTALYSSEITASYTPPIPGLDPLVLTLMIAIPAAIGVVVVVVYVVKKRSGKT</sequence>
<organism evidence="2">
    <name type="scientific">marine sediment metagenome</name>
    <dbReference type="NCBI Taxonomy" id="412755"/>
    <lineage>
        <taxon>unclassified sequences</taxon>
        <taxon>metagenomes</taxon>
        <taxon>ecological metagenomes</taxon>
    </lineage>
</organism>
<protein>
    <submittedName>
        <fullName evidence="2">Uncharacterized protein</fullName>
    </submittedName>
</protein>
<evidence type="ECO:0000313" key="2">
    <source>
        <dbReference type="EMBL" id="GAH13722.1"/>
    </source>
</evidence>
<name>X1D0P1_9ZZZZ</name>
<comment type="caution">
    <text evidence="2">The sequence shown here is derived from an EMBL/GenBank/DDBJ whole genome shotgun (WGS) entry which is preliminary data.</text>
</comment>
<dbReference type="EMBL" id="BART01034030">
    <property type="protein sequence ID" value="GAH13722.1"/>
    <property type="molecule type" value="Genomic_DNA"/>
</dbReference>
<keyword evidence="1" id="KW-0472">Membrane</keyword>
<keyword evidence="1" id="KW-0812">Transmembrane</keyword>